<comment type="caution">
    <text evidence="4">The sequence shown here is derived from an EMBL/GenBank/DDBJ whole genome shotgun (WGS) entry which is preliminary data.</text>
</comment>
<dbReference type="GO" id="GO:0002143">
    <property type="term" value="P:tRNA wobble position uridine thiolation"/>
    <property type="evidence" value="ECO:0007669"/>
    <property type="project" value="TreeGrafter"/>
</dbReference>
<name>G7E9M2_MIXOS</name>
<dbReference type="GO" id="GO:0005829">
    <property type="term" value="C:cytosol"/>
    <property type="evidence" value="ECO:0007669"/>
    <property type="project" value="TreeGrafter"/>
</dbReference>
<dbReference type="InParanoid" id="G7E9M2"/>
<dbReference type="Pfam" id="PF10288">
    <property type="entry name" value="CTU2"/>
    <property type="match status" value="1"/>
</dbReference>
<reference evidence="4 5" key="1">
    <citation type="journal article" date="2011" name="J. Gen. Appl. Microbiol.">
        <title>Draft genome sequencing of the enigmatic basidiomycete Mixia osmundae.</title>
        <authorList>
            <person name="Nishida H."/>
            <person name="Nagatsuka Y."/>
            <person name="Sugiyama J."/>
        </authorList>
    </citation>
    <scope>NUCLEOTIDE SEQUENCE [LARGE SCALE GENOMIC DNA]</scope>
    <source>
        <strain evidence="5">CBS 9802 / IAM 14324 / JCM 22182 / KY 12970</strain>
    </source>
</reference>
<evidence type="ECO:0000256" key="3">
    <source>
        <dbReference type="HAMAP-Rule" id="MF_03054"/>
    </source>
</evidence>
<gene>
    <name evidence="4" type="primary">Mo06036</name>
    <name evidence="3" type="synonym">CTU2</name>
    <name evidence="3" type="synonym">NCS2</name>
    <name evidence="4" type="ORF">E5Q_06036</name>
</gene>
<dbReference type="eggNOG" id="KOG2594">
    <property type="taxonomic scope" value="Eukaryota"/>
</dbReference>
<organism evidence="4 5">
    <name type="scientific">Mixia osmundae (strain CBS 9802 / IAM 14324 / JCM 22182 / KY 12970)</name>
    <dbReference type="NCBI Taxonomy" id="764103"/>
    <lineage>
        <taxon>Eukaryota</taxon>
        <taxon>Fungi</taxon>
        <taxon>Dikarya</taxon>
        <taxon>Basidiomycota</taxon>
        <taxon>Pucciniomycotina</taxon>
        <taxon>Mixiomycetes</taxon>
        <taxon>Mixiales</taxon>
        <taxon>Mixiaceae</taxon>
        <taxon>Mixia</taxon>
    </lineage>
</organism>
<reference evidence="4 5" key="2">
    <citation type="journal article" date="2012" name="Open Biol.">
        <title>Characteristics of nucleosomes and linker DNA regions on the genome of the basidiomycete Mixia osmundae revealed by mono- and dinucleosome mapping.</title>
        <authorList>
            <person name="Nishida H."/>
            <person name="Kondo S."/>
            <person name="Matsumoto T."/>
            <person name="Suzuki Y."/>
            <person name="Yoshikawa H."/>
            <person name="Taylor T.D."/>
            <person name="Sugiyama J."/>
        </authorList>
    </citation>
    <scope>NUCLEOTIDE SEQUENCE [LARGE SCALE GENOMIC DNA]</scope>
    <source>
        <strain evidence="5">CBS 9802 / IAM 14324 / JCM 22182 / KY 12970</strain>
    </source>
</reference>
<dbReference type="PANTHER" id="PTHR20882:SF14">
    <property type="entry name" value="CYTOPLASMIC TRNA 2-THIOLATION PROTEIN 2"/>
    <property type="match status" value="1"/>
</dbReference>
<dbReference type="GO" id="GO:0016783">
    <property type="term" value="F:sulfurtransferase activity"/>
    <property type="evidence" value="ECO:0007669"/>
    <property type="project" value="TreeGrafter"/>
</dbReference>
<dbReference type="InterPro" id="IPR014729">
    <property type="entry name" value="Rossmann-like_a/b/a_fold"/>
</dbReference>
<comment type="subcellular location">
    <subcellularLocation>
        <location evidence="3">Cytoplasm</location>
    </subcellularLocation>
</comment>
<dbReference type="InterPro" id="IPR019407">
    <property type="entry name" value="CTU2"/>
</dbReference>
<comment type="function">
    <text evidence="3">Plays a central role in 2-thiolation of mcm(5)S(2)U at tRNA wobble positions of tRNA(Lys), tRNA(Glu) and tRNA(Gln). May act by forming a heterodimer with NCS6 that ligates sulfur from thiocarboxylated URM1 onto the uridine of tRNAs at wobble position. Prior mcm(5) tRNA modification by the elongator complex is required for 2-thiolation. May also be involved in protein urmylation.</text>
</comment>
<dbReference type="UniPathway" id="UPA00988"/>
<protein>
    <recommendedName>
        <fullName evidence="3">Cytoplasmic tRNA 2-thiolation protein 2</fullName>
    </recommendedName>
</protein>
<evidence type="ECO:0000256" key="2">
    <source>
        <dbReference type="ARBA" id="ARBA00022694"/>
    </source>
</evidence>
<keyword evidence="1 3" id="KW-0963">Cytoplasm</keyword>
<keyword evidence="2 3" id="KW-0819">tRNA processing</keyword>
<dbReference type="SUPFAM" id="SSF52402">
    <property type="entry name" value="Adenine nucleotide alpha hydrolases-like"/>
    <property type="match status" value="1"/>
</dbReference>
<dbReference type="RefSeq" id="XP_014568578.1">
    <property type="nucleotide sequence ID" value="XM_014713092.1"/>
</dbReference>
<dbReference type="OrthoDB" id="25129at2759"/>
<evidence type="ECO:0000313" key="4">
    <source>
        <dbReference type="EMBL" id="GAA99341.1"/>
    </source>
</evidence>
<sequence length="369" mass="39266">MSCGRPVDESDEIALASISTTLAKTCTKCSIEPAQIVTLAGSLCSACLKASVTTKLRTSLHRLEAPRRLGRADKSPFSLAIAFSGGPASRLLLELIRPHVYTVEERPLHYRGPPSHALFARAQIIYVSSGSAVIDDQVKTVANDFDYPFCTVTLPVEAVELAANALDPSAKMTLQKNLSRSLITRTAHEQGVTHLMMGETSTGVAIRTIAGMSVGAGFNLGEQVATHVPLFNDKLQLVRPLAHVSSREVAFLVKQLGLRTIFVPNDLTMAKAKGKKEMGIDGTVEEFVLGLEQQFPATSSVVGRTAAKLSLCGATSTLCSVCGLPADANASTWRHATALSSFTEHDDLTPSEIASPLCYSCGIATRKIA</sequence>
<dbReference type="HOGENOM" id="CLU_750251_0_0_1"/>
<dbReference type="EMBL" id="BABT02000220">
    <property type="protein sequence ID" value="GAA99341.1"/>
    <property type="molecule type" value="Genomic_DNA"/>
</dbReference>
<dbReference type="AlphaFoldDB" id="G7E9M2"/>
<dbReference type="GO" id="GO:0032447">
    <property type="term" value="P:protein urmylation"/>
    <property type="evidence" value="ECO:0007669"/>
    <property type="project" value="UniProtKB-UniRule"/>
</dbReference>
<dbReference type="GO" id="GO:0000049">
    <property type="term" value="F:tRNA binding"/>
    <property type="evidence" value="ECO:0007669"/>
    <property type="project" value="InterPro"/>
</dbReference>
<accession>G7E9M2</accession>
<dbReference type="HAMAP" id="MF_03054">
    <property type="entry name" value="CTU2"/>
    <property type="match status" value="1"/>
</dbReference>
<comment type="similarity">
    <text evidence="3">Belongs to the CTU2/NCS2 family.</text>
</comment>
<evidence type="ECO:0000313" key="5">
    <source>
        <dbReference type="Proteomes" id="UP000009131"/>
    </source>
</evidence>
<evidence type="ECO:0000256" key="1">
    <source>
        <dbReference type="ARBA" id="ARBA00022490"/>
    </source>
</evidence>
<comment type="pathway">
    <text evidence="3">tRNA modification; 5-methoxycarbonylmethyl-2-thiouridine-tRNA biosynthesis.</text>
</comment>
<dbReference type="FunCoup" id="G7E9M2">
    <property type="interactions" value="202"/>
</dbReference>
<dbReference type="Proteomes" id="UP000009131">
    <property type="component" value="Unassembled WGS sequence"/>
</dbReference>
<dbReference type="PANTHER" id="PTHR20882">
    <property type="entry name" value="CYTOPLASMIC TRNA 2-THIOLATION PROTEIN 2"/>
    <property type="match status" value="1"/>
</dbReference>
<dbReference type="GO" id="GO:0016779">
    <property type="term" value="F:nucleotidyltransferase activity"/>
    <property type="evidence" value="ECO:0007669"/>
    <property type="project" value="UniProtKB-UniRule"/>
</dbReference>
<dbReference type="STRING" id="764103.G7E9M2"/>
<dbReference type="OMA" id="KQHIIYD"/>
<keyword evidence="5" id="KW-1185">Reference proteome</keyword>
<dbReference type="Gene3D" id="3.40.50.620">
    <property type="entry name" value="HUPs"/>
    <property type="match status" value="1"/>
</dbReference>
<proteinExistence type="inferred from homology"/>